<dbReference type="Pfam" id="PF07715">
    <property type="entry name" value="Plug"/>
    <property type="match status" value="1"/>
</dbReference>
<evidence type="ECO:0000259" key="19">
    <source>
        <dbReference type="Pfam" id="PF00593"/>
    </source>
</evidence>
<dbReference type="InterPro" id="IPR010917">
    <property type="entry name" value="TonB_rcpt_CS"/>
</dbReference>
<evidence type="ECO:0000256" key="11">
    <source>
        <dbReference type="ARBA" id="ARBA00023136"/>
    </source>
</evidence>
<dbReference type="SUPFAM" id="SSF56935">
    <property type="entry name" value="Porins"/>
    <property type="match status" value="1"/>
</dbReference>
<evidence type="ECO:0000256" key="17">
    <source>
        <dbReference type="SAM" id="MobiDB-lite"/>
    </source>
</evidence>
<dbReference type="EMBL" id="CATKSH010000004">
    <property type="protein sequence ID" value="CAI9120056.1"/>
    <property type="molecule type" value="Genomic_DNA"/>
</dbReference>
<keyword evidence="22" id="KW-1185">Reference proteome</keyword>
<evidence type="ECO:0000256" key="16">
    <source>
        <dbReference type="RuleBase" id="RU003357"/>
    </source>
</evidence>
<dbReference type="PANTHER" id="PTHR32552">
    <property type="entry name" value="FERRICHROME IRON RECEPTOR-RELATED"/>
    <property type="match status" value="1"/>
</dbReference>
<gene>
    <name evidence="21" type="ORF">LMG32879_000884</name>
</gene>
<keyword evidence="12 21" id="KW-0675">Receptor</keyword>
<evidence type="ECO:0000256" key="14">
    <source>
        <dbReference type="PROSITE-ProRule" id="PRU01360"/>
    </source>
</evidence>
<feature type="region of interest" description="Disordered" evidence="17">
    <location>
        <begin position="28"/>
        <end position="58"/>
    </location>
</feature>
<keyword evidence="11 14" id="KW-0472">Membrane</keyword>
<dbReference type="InterPro" id="IPR036942">
    <property type="entry name" value="Beta-barrel_TonB_sf"/>
</dbReference>
<evidence type="ECO:0000256" key="6">
    <source>
        <dbReference type="ARBA" id="ARBA00022692"/>
    </source>
</evidence>
<evidence type="ECO:0000256" key="5">
    <source>
        <dbReference type="ARBA" id="ARBA00022496"/>
    </source>
</evidence>
<dbReference type="InterPro" id="IPR010105">
    <property type="entry name" value="TonB_sidphr_rcpt"/>
</dbReference>
<dbReference type="AlphaFoldDB" id="A0AA35UMD0"/>
<keyword evidence="9" id="KW-0406">Ion transport</keyword>
<dbReference type="GO" id="GO:0038023">
    <property type="term" value="F:signaling receptor activity"/>
    <property type="evidence" value="ECO:0007669"/>
    <property type="project" value="InterPro"/>
</dbReference>
<reference evidence="21" key="1">
    <citation type="submission" date="2023-03" db="EMBL/GenBank/DDBJ databases">
        <authorList>
            <person name="Cleenwerck I."/>
        </authorList>
    </citation>
    <scope>NUCLEOTIDE SEQUENCE</scope>
    <source>
        <strain evidence="21">LMG 32879</strain>
    </source>
</reference>
<evidence type="ECO:0000256" key="4">
    <source>
        <dbReference type="ARBA" id="ARBA00022452"/>
    </source>
</evidence>
<dbReference type="PROSITE" id="PS52016">
    <property type="entry name" value="TONB_DEPENDENT_REC_3"/>
    <property type="match status" value="1"/>
</dbReference>
<feature type="domain" description="TonB-dependent receptor-like beta-barrel" evidence="19">
    <location>
        <begin position="277"/>
        <end position="703"/>
    </location>
</feature>
<keyword evidence="6 14" id="KW-0812">Transmembrane</keyword>
<keyword evidence="7 18" id="KW-0732">Signal</keyword>
<evidence type="ECO:0000256" key="1">
    <source>
        <dbReference type="ARBA" id="ARBA00004571"/>
    </source>
</evidence>
<evidence type="ECO:0000256" key="10">
    <source>
        <dbReference type="ARBA" id="ARBA00023077"/>
    </source>
</evidence>
<dbReference type="InterPro" id="IPR037066">
    <property type="entry name" value="Plug_dom_sf"/>
</dbReference>
<evidence type="ECO:0000256" key="9">
    <source>
        <dbReference type="ARBA" id="ARBA00023065"/>
    </source>
</evidence>
<comment type="caution">
    <text evidence="21">The sequence shown here is derived from an EMBL/GenBank/DDBJ whole genome shotgun (WGS) entry which is preliminary data.</text>
</comment>
<proteinExistence type="inferred from homology"/>
<evidence type="ECO:0000256" key="15">
    <source>
        <dbReference type="PROSITE-ProRule" id="PRU10144"/>
    </source>
</evidence>
<dbReference type="GO" id="GO:0015891">
    <property type="term" value="P:siderophore transport"/>
    <property type="evidence" value="ECO:0007669"/>
    <property type="project" value="InterPro"/>
</dbReference>
<accession>A0AA35UMD0</accession>
<feature type="domain" description="TonB-dependent receptor plug" evidence="20">
    <location>
        <begin position="92"/>
        <end position="190"/>
    </location>
</feature>
<evidence type="ECO:0000313" key="22">
    <source>
        <dbReference type="Proteomes" id="UP001176960"/>
    </source>
</evidence>
<dbReference type="PROSITE" id="PS01156">
    <property type="entry name" value="TONB_DEPENDENT_REC_2"/>
    <property type="match status" value="1"/>
</dbReference>
<feature type="short sequence motif" description="TonB C-terminal box" evidence="15">
    <location>
        <begin position="726"/>
        <end position="743"/>
    </location>
</feature>
<feature type="chain" id="PRO_5041452371" evidence="18">
    <location>
        <begin position="26"/>
        <end position="743"/>
    </location>
</feature>
<dbReference type="GO" id="GO:0015344">
    <property type="term" value="F:siderophore uptake transmembrane transporter activity"/>
    <property type="evidence" value="ECO:0007669"/>
    <property type="project" value="TreeGrafter"/>
</dbReference>
<evidence type="ECO:0000256" key="18">
    <source>
        <dbReference type="SAM" id="SignalP"/>
    </source>
</evidence>
<evidence type="ECO:0000256" key="13">
    <source>
        <dbReference type="ARBA" id="ARBA00023237"/>
    </source>
</evidence>
<evidence type="ECO:0000256" key="2">
    <source>
        <dbReference type="ARBA" id="ARBA00009810"/>
    </source>
</evidence>
<feature type="signal peptide" evidence="18">
    <location>
        <begin position="1"/>
        <end position="25"/>
    </location>
</feature>
<name>A0AA35UMD0_9PROT</name>
<dbReference type="RefSeq" id="WP_289841855.1">
    <property type="nucleotide sequence ID" value="NZ_CATKSH010000004.1"/>
</dbReference>
<evidence type="ECO:0000259" key="20">
    <source>
        <dbReference type="Pfam" id="PF07715"/>
    </source>
</evidence>
<dbReference type="Gene3D" id="2.40.170.20">
    <property type="entry name" value="TonB-dependent receptor, beta-barrel domain"/>
    <property type="match status" value="1"/>
</dbReference>
<keyword evidence="5" id="KW-0410">Iron transport</keyword>
<dbReference type="NCBIfam" id="TIGR01783">
    <property type="entry name" value="TonB-siderophor"/>
    <property type="match status" value="1"/>
</dbReference>
<sequence>MKTKHRILRHCLLATVVPVIPAAVAQTATPAPVTPASIKTPPSSARHRAPVGKASAPKEETVKVIGRVATGTTAQYSKKTADLGPLGDRPSVDSPFSIMTVTHDVIVNQQARNINDLARYMPSVQLEERGDPNTSRPQSRGFESDVIANSRVDGLNMVSTTPYAAEQFEDMQVLNGLAGALYGPQNPAGTFSYSLKRPTDRMTERFTAGVDSIGAPLEALDASGRVGHHGWFGYRLNLLNQTGESFVRDSHLRRNLVSGDFDFHISPNTVIQVDASQYTFAQRGYPGGFSYKTGIQLPNAPDLSRYGYGQSYEGFNMETDTALTKIIHHFNKDWTLTAGGLYQNAARQVFTTTNTLTDSLGNYKTSIAAAATANDFKAGSNTLYVNGRFHTGPLRHEIMIGSNGYMMGNYNPTKGETFVLGTGNIANPTIFEGKQPYYSGHYKSASVLEQSLIASDTIWFDKHWAIMGTLGWSWLSEHNYNVHSVQTSQYRRSAAFSPMTSLMYKVSENQTAYFTWGRSLEAGPIAPNTVTNANSVLAPLRSEEWEVGYKYRFENGLQLNAAGFRMSRPYAYTDPTTNTYGTFGNQRNYGVEFQASGAITRDISVLGGVTWMDAQLGSTGTTATSHKEVVGVPPVQASALIDYHPAWAKGAAANAAIHYVGRRAGDVENKTFADSYVTLDLGVRYTTHAYKTPIAFRFGVNNVANERYWASVYPSSVNGLSSANNSAVAGLPRTYSFTTEIDF</sequence>
<evidence type="ECO:0000256" key="7">
    <source>
        <dbReference type="ARBA" id="ARBA00022729"/>
    </source>
</evidence>
<keyword evidence="3 14" id="KW-0813">Transport</keyword>
<keyword evidence="10 16" id="KW-0798">TonB box</keyword>
<organism evidence="21 22">
    <name type="scientific">Brytella acorum</name>
    <dbReference type="NCBI Taxonomy" id="2959299"/>
    <lineage>
        <taxon>Bacteria</taxon>
        <taxon>Pseudomonadati</taxon>
        <taxon>Pseudomonadota</taxon>
        <taxon>Alphaproteobacteria</taxon>
        <taxon>Acetobacterales</taxon>
        <taxon>Acetobacteraceae</taxon>
        <taxon>Brytella</taxon>
    </lineage>
</organism>
<dbReference type="Gene3D" id="2.170.130.10">
    <property type="entry name" value="TonB-dependent receptor, plug domain"/>
    <property type="match status" value="1"/>
</dbReference>
<dbReference type="CDD" id="cd01347">
    <property type="entry name" value="ligand_gated_channel"/>
    <property type="match status" value="1"/>
</dbReference>
<keyword evidence="8" id="KW-0408">Iron</keyword>
<keyword evidence="13 14" id="KW-0998">Cell outer membrane</keyword>
<dbReference type="InterPro" id="IPR000531">
    <property type="entry name" value="Beta-barrel_TonB"/>
</dbReference>
<evidence type="ECO:0000256" key="12">
    <source>
        <dbReference type="ARBA" id="ARBA00023170"/>
    </source>
</evidence>
<keyword evidence="4 14" id="KW-1134">Transmembrane beta strand</keyword>
<evidence type="ECO:0000313" key="21">
    <source>
        <dbReference type="EMBL" id="CAI9120056.1"/>
    </source>
</evidence>
<dbReference type="GO" id="GO:0009279">
    <property type="term" value="C:cell outer membrane"/>
    <property type="evidence" value="ECO:0007669"/>
    <property type="project" value="UniProtKB-SubCell"/>
</dbReference>
<protein>
    <submittedName>
        <fullName evidence="21">TonB-dependent receptor</fullName>
    </submittedName>
</protein>
<evidence type="ECO:0000256" key="8">
    <source>
        <dbReference type="ARBA" id="ARBA00023004"/>
    </source>
</evidence>
<dbReference type="Pfam" id="PF00593">
    <property type="entry name" value="TonB_dep_Rec_b-barrel"/>
    <property type="match status" value="1"/>
</dbReference>
<dbReference type="PANTHER" id="PTHR32552:SF82">
    <property type="entry name" value="FCUA PROTEIN"/>
    <property type="match status" value="1"/>
</dbReference>
<comment type="similarity">
    <text evidence="2 14 16">Belongs to the TonB-dependent receptor family.</text>
</comment>
<dbReference type="InterPro" id="IPR012910">
    <property type="entry name" value="Plug_dom"/>
</dbReference>
<dbReference type="InterPro" id="IPR039426">
    <property type="entry name" value="TonB-dep_rcpt-like"/>
</dbReference>
<evidence type="ECO:0000256" key="3">
    <source>
        <dbReference type="ARBA" id="ARBA00022448"/>
    </source>
</evidence>
<dbReference type="Proteomes" id="UP001176960">
    <property type="component" value="Unassembled WGS sequence"/>
</dbReference>
<comment type="subcellular location">
    <subcellularLocation>
        <location evidence="1 14">Cell outer membrane</location>
        <topology evidence="1 14">Multi-pass membrane protein</topology>
    </subcellularLocation>
</comment>